<dbReference type="InterPro" id="IPR015590">
    <property type="entry name" value="Aldehyde_DH_dom"/>
</dbReference>
<dbReference type="Proteomes" id="UP000188559">
    <property type="component" value="Unassembled WGS sequence"/>
</dbReference>
<feature type="domain" description="Aldehyde dehydrogenase" evidence="5">
    <location>
        <begin position="20"/>
        <end position="477"/>
    </location>
</feature>
<dbReference type="InterPro" id="IPR016163">
    <property type="entry name" value="Ald_DH_C"/>
</dbReference>
<dbReference type="SUPFAM" id="SSF53720">
    <property type="entry name" value="ALDH-like"/>
    <property type="match status" value="1"/>
</dbReference>
<comment type="similarity">
    <text evidence="1 4">Belongs to the aldehyde dehydrogenase family.</text>
</comment>
<dbReference type="Gene3D" id="3.40.309.10">
    <property type="entry name" value="Aldehyde Dehydrogenase, Chain A, domain 2"/>
    <property type="match status" value="1"/>
</dbReference>
<evidence type="ECO:0000256" key="1">
    <source>
        <dbReference type="ARBA" id="ARBA00009986"/>
    </source>
</evidence>
<evidence type="ECO:0000259" key="5">
    <source>
        <dbReference type="Pfam" id="PF00171"/>
    </source>
</evidence>
<dbReference type="InterPro" id="IPR016161">
    <property type="entry name" value="Ald_DH/histidinol_DH"/>
</dbReference>
<keyword evidence="2 4" id="KW-0560">Oxidoreductase</keyword>
<dbReference type="Pfam" id="PF00171">
    <property type="entry name" value="Aldedh"/>
    <property type="match status" value="1"/>
</dbReference>
<dbReference type="AlphaFoldDB" id="A0A1V2JHR3"/>
<dbReference type="Gene3D" id="3.40.605.10">
    <property type="entry name" value="Aldehyde Dehydrogenase, Chain A, domain 1"/>
    <property type="match status" value="1"/>
</dbReference>
<dbReference type="InterPro" id="IPR016162">
    <property type="entry name" value="Ald_DH_N"/>
</dbReference>
<dbReference type="GO" id="GO:0016620">
    <property type="term" value="F:oxidoreductase activity, acting on the aldehyde or oxo group of donors, NAD or NADP as acceptor"/>
    <property type="evidence" value="ECO:0007669"/>
    <property type="project" value="InterPro"/>
</dbReference>
<evidence type="ECO:0000313" key="7">
    <source>
        <dbReference type="Proteomes" id="UP000188559"/>
    </source>
</evidence>
<comment type="caution">
    <text evidence="6">The sequence shown here is derived from an EMBL/GenBank/DDBJ whole genome shotgun (WGS) entry which is preliminary data.</text>
</comment>
<accession>A0A1V2JHR3</accession>
<gene>
    <name evidence="6" type="ORF">BLL37_16310</name>
</gene>
<organism evidence="6 7">
    <name type="scientific">Pseudomonas azotoformans</name>
    <dbReference type="NCBI Taxonomy" id="47878"/>
    <lineage>
        <taxon>Bacteria</taxon>
        <taxon>Pseudomonadati</taxon>
        <taxon>Pseudomonadota</taxon>
        <taxon>Gammaproteobacteria</taxon>
        <taxon>Pseudomonadales</taxon>
        <taxon>Pseudomonadaceae</taxon>
        <taxon>Pseudomonas</taxon>
    </lineage>
</organism>
<evidence type="ECO:0000256" key="4">
    <source>
        <dbReference type="RuleBase" id="RU003345"/>
    </source>
</evidence>
<dbReference type="FunFam" id="3.40.605.10:FF:000007">
    <property type="entry name" value="NAD/NADP-dependent betaine aldehyde dehydrogenase"/>
    <property type="match status" value="1"/>
</dbReference>
<dbReference type="PANTHER" id="PTHR11699">
    <property type="entry name" value="ALDEHYDE DEHYDROGENASE-RELATED"/>
    <property type="match status" value="1"/>
</dbReference>
<proteinExistence type="inferred from homology"/>
<sequence>MQVTLNKFYGPLINGVFETSDKDHSFAAVDPATGRHLAYIRYCLEADVDRAVKAAHQALPAWRALGQQMRARLVNLLADEIEAHSERLALIDAHDVGRCISEVRKDYMTAVRHYRYFASVIMAHEDSAREIDGGYAIAKREPLGVCGQIIPWNAPAIMAAFKLAPALVAGNTVVLKPDENASLSTLELGVLINKIFPAGVVNMVTGLGEVAGAALSEHPLVRKLSFTGSTEVGRTVAGVAARRLIPSTLELGGKSANIVFADIEDIDAVVDNATFAAIHNNGQSCLAGTRLFVHADIASAFQEKLIAAFKRVSVGSPLDERSRVSCLVNARQGQRVLDYINLGLEEGAELLAGGGRVTVPGCEHGYFVQPTLLLARNDMRICQEEIFGPVLSLIVWDDYETMIAQANDTEYGLASGIYTSNLRHAMETAARLEAGSVWINRYSNITDGTAFGGYKNSGIGREFCRETLNAYTQVKTITVQTQVPAAWFAEH</sequence>
<dbReference type="EMBL" id="MNPV01000004">
    <property type="protein sequence ID" value="ONH44884.1"/>
    <property type="molecule type" value="Genomic_DNA"/>
</dbReference>
<evidence type="ECO:0000256" key="3">
    <source>
        <dbReference type="PROSITE-ProRule" id="PRU10007"/>
    </source>
</evidence>
<keyword evidence="7" id="KW-1185">Reference proteome</keyword>
<evidence type="ECO:0000256" key="2">
    <source>
        <dbReference type="ARBA" id="ARBA00023002"/>
    </source>
</evidence>
<feature type="active site" evidence="3">
    <location>
        <position position="250"/>
    </location>
</feature>
<protein>
    <submittedName>
        <fullName evidence="6">Aldehyde dehydrogenase</fullName>
    </submittedName>
</protein>
<dbReference type="FunFam" id="3.40.309.10:FF:000012">
    <property type="entry name" value="Betaine aldehyde dehydrogenase"/>
    <property type="match status" value="1"/>
</dbReference>
<dbReference type="RefSeq" id="WP_071495730.1">
    <property type="nucleotide sequence ID" value="NZ_LT629702.1"/>
</dbReference>
<dbReference type="GeneID" id="57373667"/>
<reference evidence="6 7" key="1">
    <citation type="submission" date="2016-10" db="EMBL/GenBank/DDBJ databases">
        <title>Pseudomonas lactis sp. nov. and Pseudomonas paralactis sp. nov., isolated from bovine raw milk.</title>
        <authorList>
            <person name="Von Neubeck M."/>
            <person name="Huptas C."/>
            <person name="Glueck C."/>
            <person name="Krewinkel M."/>
            <person name="Stoeckel M."/>
            <person name="Stressler T."/>
            <person name="Fischer L."/>
            <person name="Hinrichs J."/>
            <person name="Scherer S."/>
            <person name="Wenning M."/>
        </authorList>
    </citation>
    <scope>NUCLEOTIDE SEQUENCE [LARGE SCALE GENOMIC DNA]</scope>
    <source>
        <strain evidence="6 7">DSM 18862</strain>
    </source>
</reference>
<name>A0A1V2JHR3_PSEAZ</name>
<dbReference type="PROSITE" id="PS00687">
    <property type="entry name" value="ALDEHYDE_DEHYDR_GLU"/>
    <property type="match status" value="1"/>
</dbReference>
<evidence type="ECO:0000313" key="6">
    <source>
        <dbReference type="EMBL" id="ONH44884.1"/>
    </source>
</evidence>
<dbReference type="InterPro" id="IPR029510">
    <property type="entry name" value="Ald_DH_CS_GLU"/>
</dbReference>